<dbReference type="Pfam" id="PF00005">
    <property type="entry name" value="ABC_tran"/>
    <property type="match status" value="1"/>
</dbReference>
<evidence type="ECO:0000259" key="4">
    <source>
        <dbReference type="PROSITE" id="PS50893"/>
    </source>
</evidence>
<dbReference type="InterPro" id="IPR003593">
    <property type="entry name" value="AAA+_ATPase"/>
</dbReference>
<dbReference type="CDD" id="cd03219">
    <property type="entry name" value="ABC_Mj1267_LivG_branched"/>
    <property type="match status" value="1"/>
</dbReference>
<dbReference type="SMART" id="SM00382">
    <property type="entry name" value="AAA"/>
    <property type="match status" value="1"/>
</dbReference>
<name>A0A6A7Y9M9_9HYPH</name>
<protein>
    <submittedName>
        <fullName evidence="5">ABC transporter ATP-binding protein</fullName>
    </submittedName>
</protein>
<reference evidence="5 6" key="1">
    <citation type="submission" date="2019-09" db="EMBL/GenBank/DDBJ databases">
        <title>Segnochrobactrum spirostomi gen. nov., sp. nov., isolated from the ciliate Spirostomum cf. yagiui and description of a novel family, Segnochrobactraceae fam. nov. within the order Rhizobiales of the class Alphaproteobacteria.</title>
        <authorList>
            <person name="Akter S."/>
            <person name="Shazib S.U.A."/>
            <person name="Shin M.K."/>
        </authorList>
    </citation>
    <scope>NUCLEOTIDE SEQUENCE [LARGE SCALE GENOMIC DNA]</scope>
    <source>
        <strain evidence="5 6">Sp-1</strain>
    </source>
</reference>
<dbReference type="GO" id="GO:0016887">
    <property type="term" value="F:ATP hydrolysis activity"/>
    <property type="evidence" value="ECO:0007669"/>
    <property type="project" value="InterPro"/>
</dbReference>
<dbReference type="GO" id="GO:0005886">
    <property type="term" value="C:plasma membrane"/>
    <property type="evidence" value="ECO:0007669"/>
    <property type="project" value="TreeGrafter"/>
</dbReference>
<dbReference type="GO" id="GO:0005524">
    <property type="term" value="F:ATP binding"/>
    <property type="evidence" value="ECO:0007669"/>
    <property type="project" value="UniProtKB-KW"/>
</dbReference>
<dbReference type="RefSeq" id="WP_153491276.1">
    <property type="nucleotide sequence ID" value="NZ_VWNA01000003.1"/>
</dbReference>
<dbReference type="GO" id="GO:0015192">
    <property type="term" value="F:L-phenylalanine transmembrane transporter activity"/>
    <property type="evidence" value="ECO:0007669"/>
    <property type="project" value="TreeGrafter"/>
</dbReference>
<dbReference type="GO" id="GO:1903806">
    <property type="term" value="P:L-isoleucine import across plasma membrane"/>
    <property type="evidence" value="ECO:0007669"/>
    <property type="project" value="TreeGrafter"/>
</dbReference>
<dbReference type="InterPro" id="IPR051120">
    <property type="entry name" value="ABC_AA/LPS_Transport"/>
</dbReference>
<dbReference type="GO" id="GO:1903805">
    <property type="term" value="P:L-valine import across plasma membrane"/>
    <property type="evidence" value="ECO:0007669"/>
    <property type="project" value="TreeGrafter"/>
</dbReference>
<dbReference type="InterPro" id="IPR003439">
    <property type="entry name" value="ABC_transporter-like_ATP-bd"/>
</dbReference>
<organism evidence="5 6">
    <name type="scientific">Segnochrobactrum spirostomi</name>
    <dbReference type="NCBI Taxonomy" id="2608987"/>
    <lineage>
        <taxon>Bacteria</taxon>
        <taxon>Pseudomonadati</taxon>
        <taxon>Pseudomonadota</taxon>
        <taxon>Alphaproteobacteria</taxon>
        <taxon>Hyphomicrobiales</taxon>
        <taxon>Segnochrobactraceae</taxon>
        <taxon>Segnochrobactrum</taxon>
    </lineage>
</organism>
<accession>A0A6A7Y9M9</accession>
<dbReference type="GO" id="GO:0005304">
    <property type="term" value="F:L-valine transmembrane transporter activity"/>
    <property type="evidence" value="ECO:0007669"/>
    <property type="project" value="TreeGrafter"/>
</dbReference>
<dbReference type="PROSITE" id="PS50893">
    <property type="entry name" value="ABC_TRANSPORTER_2"/>
    <property type="match status" value="1"/>
</dbReference>
<evidence type="ECO:0000313" key="5">
    <source>
        <dbReference type="EMBL" id="MQT15596.1"/>
    </source>
</evidence>
<feature type="domain" description="ABC transporter" evidence="4">
    <location>
        <begin position="3"/>
        <end position="236"/>
    </location>
</feature>
<keyword evidence="2" id="KW-0547">Nucleotide-binding</keyword>
<comment type="caution">
    <text evidence="5">The sequence shown here is derived from an EMBL/GenBank/DDBJ whole genome shotgun (WGS) entry which is preliminary data.</text>
</comment>
<gene>
    <name evidence="5" type="ORF">F0357_23680</name>
</gene>
<dbReference type="GO" id="GO:0015188">
    <property type="term" value="F:L-isoleucine transmembrane transporter activity"/>
    <property type="evidence" value="ECO:0007669"/>
    <property type="project" value="TreeGrafter"/>
</dbReference>
<keyword evidence="6" id="KW-1185">Reference proteome</keyword>
<dbReference type="Proteomes" id="UP000332515">
    <property type="component" value="Unassembled WGS sequence"/>
</dbReference>
<dbReference type="PANTHER" id="PTHR45772">
    <property type="entry name" value="CONSERVED COMPONENT OF ABC TRANSPORTER FOR NATURAL AMINO ACIDS-RELATED"/>
    <property type="match status" value="1"/>
</dbReference>
<dbReference type="PANTHER" id="PTHR45772:SF7">
    <property type="entry name" value="AMINO ACID ABC TRANSPORTER ATP-BINDING PROTEIN"/>
    <property type="match status" value="1"/>
</dbReference>
<sequence>MILKLQGVSKSFGALKVADSVTFEVPRGEALGIIGPNGAGKSTLFNLITGNLLPSAGTIEFLGRDVTRAPAMERVRMGVGRSFQIPQPFEGLTVFENMLTAAAFGRGGSESAAVDACARILDATELLHKANVVAGTLSLLDRKRLELARAMATGPKLLLLDEIAGGLTEAECKVLVGTIRAIHAEGTTIIWIEHVLHALNSVVERLLVLDFGRVIGIGAPEAIMASREVREIYLGLEV</sequence>
<evidence type="ECO:0000256" key="3">
    <source>
        <dbReference type="ARBA" id="ARBA00022840"/>
    </source>
</evidence>
<dbReference type="Gene3D" id="3.40.50.300">
    <property type="entry name" value="P-loop containing nucleotide triphosphate hydrolases"/>
    <property type="match status" value="1"/>
</dbReference>
<evidence type="ECO:0000256" key="1">
    <source>
        <dbReference type="ARBA" id="ARBA00022448"/>
    </source>
</evidence>
<keyword evidence="3 5" id="KW-0067">ATP-binding</keyword>
<dbReference type="InterPro" id="IPR027417">
    <property type="entry name" value="P-loop_NTPase"/>
</dbReference>
<dbReference type="AlphaFoldDB" id="A0A6A7Y9M9"/>
<keyword evidence="1" id="KW-0813">Transport</keyword>
<evidence type="ECO:0000313" key="6">
    <source>
        <dbReference type="Proteomes" id="UP000332515"/>
    </source>
</evidence>
<dbReference type="GO" id="GO:0042941">
    <property type="term" value="P:D-alanine transmembrane transport"/>
    <property type="evidence" value="ECO:0007669"/>
    <property type="project" value="TreeGrafter"/>
</dbReference>
<dbReference type="SUPFAM" id="SSF52540">
    <property type="entry name" value="P-loop containing nucleoside triphosphate hydrolases"/>
    <property type="match status" value="1"/>
</dbReference>
<dbReference type="GO" id="GO:0015808">
    <property type="term" value="P:L-alanine transport"/>
    <property type="evidence" value="ECO:0007669"/>
    <property type="project" value="TreeGrafter"/>
</dbReference>
<evidence type="ECO:0000256" key="2">
    <source>
        <dbReference type="ARBA" id="ARBA00022741"/>
    </source>
</evidence>
<dbReference type="EMBL" id="VWNA01000003">
    <property type="protein sequence ID" value="MQT15596.1"/>
    <property type="molecule type" value="Genomic_DNA"/>
</dbReference>
<proteinExistence type="predicted"/>